<dbReference type="InterPro" id="IPR004846">
    <property type="entry name" value="T2SS/T3SS_dom"/>
</dbReference>
<dbReference type="GO" id="GO:0015627">
    <property type="term" value="C:type II protein secretion system complex"/>
    <property type="evidence" value="ECO:0007669"/>
    <property type="project" value="TreeGrafter"/>
</dbReference>
<feature type="domain" description="Type II/III secretion system secretin-like" evidence="3">
    <location>
        <begin position="296"/>
        <end position="452"/>
    </location>
</feature>
<sequence length="485" mass="53551">MKFVVFFISLILSTSALAIGEFPLSGKPKMQLYVGQVKSIKSKSVERVAVGNDDILSTSALDSGELIIIPKSVGQTEIFLWYEGNRREVIDVTVTALSLEKALRDVVILMSGIENVSVTKQGDRILVKGSVTSKDLEKSKEVLADYPHVVNMLKLNDFEELKLLLGEIPNVQLTKVRGRNKLTGTLKLEDVPKLEAIQKLYPDLIVLTDIEKVEMKKMIVIDVKILELRNNMLEDIGINWEAAINGPSMGFTGYVLGNDFFKIDPIGLTENIETGDTDFYGSVGMTTQITSTINLMEETGQARYLSNPLLSTRSGESANFHAGGEIPYAVRDQFGTTSIEFKPYGIMLDIEPITNERNEILTKVAAEVSTIDKTTAIGDGPPGLLTRSTETVVNAKSGDTIVIAGLVTAEDSTVYSKMPWLGDMPVLGPLFRSKSFVNRQSELVIFITPRIATTEAMADQYEFIDREMAKFENEGRPDSEMRLLD</sequence>
<dbReference type="InterPro" id="IPR001775">
    <property type="entry name" value="GspD/PilQ"/>
</dbReference>
<dbReference type="PANTHER" id="PTHR30332:SF17">
    <property type="entry name" value="TYPE IV PILIATION SYSTEM PROTEIN DR_0774-RELATED"/>
    <property type="match status" value="1"/>
</dbReference>
<comment type="similarity">
    <text evidence="1">Belongs to the bacterial secretin family.</text>
</comment>
<name>A0A418YAF8_9GAMM</name>
<evidence type="ECO:0000313" key="6">
    <source>
        <dbReference type="Proteomes" id="UP000283255"/>
    </source>
</evidence>
<dbReference type="OrthoDB" id="9775455at2"/>
<dbReference type="InterPro" id="IPR050810">
    <property type="entry name" value="Bact_Secretion_Sys_Channel"/>
</dbReference>
<feature type="signal peptide" evidence="2">
    <location>
        <begin position="1"/>
        <end position="18"/>
    </location>
</feature>
<proteinExistence type="inferred from homology"/>
<dbReference type="AlphaFoldDB" id="A0A418YAF8"/>
<dbReference type="RefSeq" id="WP_119912171.1">
    <property type="nucleotide sequence ID" value="NZ_QZCH01000033.1"/>
</dbReference>
<feature type="chain" id="PRO_5019328656" evidence="2">
    <location>
        <begin position="19"/>
        <end position="485"/>
    </location>
</feature>
<evidence type="ECO:0000313" key="5">
    <source>
        <dbReference type="EMBL" id="RJG39515.1"/>
    </source>
</evidence>
<accession>A0A418YAF8</accession>
<evidence type="ECO:0000256" key="2">
    <source>
        <dbReference type="SAM" id="SignalP"/>
    </source>
</evidence>
<dbReference type="PROSITE" id="PS00875">
    <property type="entry name" value="T2SP_D"/>
    <property type="match status" value="1"/>
</dbReference>
<evidence type="ECO:0000259" key="4">
    <source>
        <dbReference type="Pfam" id="PF13629"/>
    </source>
</evidence>
<evidence type="ECO:0000256" key="1">
    <source>
        <dbReference type="RuleBase" id="RU004003"/>
    </source>
</evidence>
<feature type="domain" description="Pilus formation protein N-terminal" evidence="4">
    <location>
        <begin position="29"/>
        <end position="95"/>
    </location>
</feature>
<gene>
    <name evidence="5" type="ORF">D1Z90_17920</name>
</gene>
<reference evidence="5 6" key="2">
    <citation type="submission" date="2019-01" db="EMBL/GenBank/DDBJ databases">
        <title>Motilimonas pumilus sp. nov., isolated from the gut of sea cucumber (Apostichopus japonicus).</title>
        <authorList>
            <person name="Wang F.-Q."/>
            <person name="Ren L.-H."/>
            <person name="Lin Y.-W."/>
            <person name="Sun G.-H."/>
            <person name="Du Z.-J."/>
            <person name="Zhao J.-X."/>
            <person name="Liu X.-J."/>
            <person name="Liu L.-J."/>
        </authorList>
    </citation>
    <scope>NUCLEOTIDE SEQUENCE [LARGE SCALE GENOMIC DNA]</scope>
    <source>
        <strain evidence="5 6">PLHSC7-2</strain>
    </source>
</reference>
<dbReference type="InterPro" id="IPR032789">
    <property type="entry name" value="T2SS-T3SS_pil_N"/>
</dbReference>
<dbReference type="Pfam" id="PF00263">
    <property type="entry name" value="Secretin"/>
    <property type="match status" value="1"/>
</dbReference>
<dbReference type="PANTHER" id="PTHR30332">
    <property type="entry name" value="PROBABLE GENERAL SECRETION PATHWAY PROTEIN D"/>
    <property type="match status" value="1"/>
</dbReference>
<dbReference type="Proteomes" id="UP000283255">
    <property type="component" value="Unassembled WGS sequence"/>
</dbReference>
<evidence type="ECO:0000259" key="3">
    <source>
        <dbReference type="Pfam" id="PF00263"/>
    </source>
</evidence>
<comment type="caution">
    <text evidence="5">The sequence shown here is derived from an EMBL/GenBank/DDBJ whole genome shotgun (WGS) entry which is preliminary data.</text>
</comment>
<reference evidence="5 6" key="1">
    <citation type="submission" date="2018-09" db="EMBL/GenBank/DDBJ databases">
        <authorList>
            <person name="Wang F."/>
        </authorList>
    </citation>
    <scope>NUCLEOTIDE SEQUENCE [LARGE SCALE GENOMIC DNA]</scope>
    <source>
        <strain evidence="5 6">PLHSC7-2</strain>
    </source>
</reference>
<keyword evidence="6" id="KW-1185">Reference proteome</keyword>
<keyword evidence="2" id="KW-0732">Signal</keyword>
<dbReference type="Pfam" id="PF13629">
    <property type="entry name" value="T2SS-T3SS_pil_N"/>
    <property type="match status" value="1"/>
</dbReference>
<dbReference type="InterPro" id="IPR004845">
    <property type="entry name" value="T2SS_GspD_CS"/>
</dbReference>
<dbReference type="PRINTS" id="PR00811">
    <property type="entry name" value="BCTERIALGSPD"/>
</dbReference>
<organism evidence="5 6">
    <name type="scientific">Motilimonas pumila</name>
    <dbReference type="NCBI Taxonomy" id="2303987"/>
    <lineage>
        <taxon>Bacteria</taxon>
        <taxon>Pseudomonadati</taxon>
        <taxon>Pseudomonadota</taxon>
        <taxon>Gammaproteobacteria</taxon>
        <taxon>Alteromonadales</taxon>
        <taxon>Alteromonadales genera incertae sedis</taxon>
        <taxon>Motilimonas</taxon>
    </lineage>
</organism>
<dbReference type="EMBL" id="QZCH01000033">
    <property type="protein sequence ID" value="RJG39515.1"/>
    <property type="molecule type" value="Genomic_DNA"/>
</dbReference>
<dbReference type="GO" id="GO:0009306">
    <property type="term" value="P:protein secretion"/>
    <property type="evidence" value="ECO:0007669"/>
    <property type="project" value="InterPro"/>
</dbReference>
<protein>
    <submittedName>
        <fullName evidence="5">Uncharacterized protein</fullName>
    </submittedName>
</protein>